<organism evidence="9 10">
    <name type="scientific">Oceanospirillum multiglobuliferum</name>
    <dbReference type="NCBI Taxonomy" id="64969"/>
    <lineage>
        <taxon>Bacteria</taxon>
        <taxon>Pseudomonadati</taxon>
        <taxon>Pseudomonadota</taxon>
        <taxon>Gammaproteobacteria</taxon>
        <taxon>Oceanospirillales</taxon>
        <taxon>Oceanospirillaceae</taxon>
        <taxon>Oceanospirillum</taxon>
    </lineage>
</organism>
<evidence type="ECO:0000256" key="2">
    <source>
        <dbReference type="ARBA" id="ARBA00010393"/>
    </source>
</evidence>
<keyword evidence="5" id="KW-0067">ATP-binding</keyword>
<evidence type="ECO:0000259" key="8">
    <source>
        <dbReference type="Pfam" id="PF02562"/>
    </source>
</evidence>
<dbReference type="GO" id="GO:0005524">
    <property type="term" value="F:ATP binding"/>
    <property type="evidence" value="ECO:0007669"/>
    <property type="project" value="UniProtKB-KW"/>
</dbReference>
<proteinExistence type="inferred from homology"/>
<reference evidence="9 10" key="1">
    <citation type="submission" date="2017-01" db="EMBL/GenBank/DDBJ databases">
        <title>Genome Sequencing of a Marine Spirillum, Oceanospirillum multiglobuliferum ATCC 33336, from Japan.</title>
        <authorList>
            <person name="Carney J.G."/>
            <person name="Trachtenberg A.M."/>
            <person name="Rheaume B.A."/>
            <person name="Linnane J.D."/>
            <person name="Pitts N.L."/>
            <person name="Mykles D.L."/>
            <person name="Maclea K.S."/>
        </authorList>
    </citation>
    <scope>NUCLEOTIDE SEQUENCE [LARGE SCALE GENOMIC DNA]</scope>
    <source>
        <strain evidence="9 10">ATCC 33336</strain>
    </source>
</reference>
<keyword evidence="10" id="KW-1185">Reference proteome</keyword>
<dbReference type="PANTHER" id="PTHR30473">
    <property type="entry name" value="PROTEIN PHOH"/>
    <property type="match status" value="1"/>
</dbReference>
<evidence type="ECO:0000313" key="10">
    <source>
        <dbReference type="Proteomes" id="UP000191418"/>
    </source>
</evidence>
<evidence type="ECO:0000256" key="4">
    <source>
        <dbReference type="ARBA" id="ARBA00022741"/>
    </source>
</evidence>
<comment type="subcellular location">
    <subcellularLocation>
        <location evidence="1">Cytoplasm</location>
    </subcellularLocation>
</comment>
<keyword evidence="3" id="KW-0963">Cytoplasm</keyword>
<name>A0A1T4LCW2_9GAMM</name>
<dbReference type="SUPFAM" id="SSF52540">
    <property type="entry name" value="P-loop containing nucleoside triphosphate hydrolases"/>
    <property type="match status" value="1"/>
</dbReference>
<feature type="coiled-coil region" evidence="7">
    <location>
        <begin position="320"/>
        <end position="353"/>
    </location>
</feature>
<dbReference type="STRING" id="64969.SAMN02745127_00418"/>
<dbReference type="PANTHER" id="PTHR30473:SF1">
    <property type="entry name" value="PHOH-LIKE PROTEIN"/>
    <property type="match status" value="1"/>
</dbReference>
<comment type="caution">
    <text evidence="9">The sequence shown here is derived from an EMBL/GenBank/DDBJ whole genome shotgun (WGS) entry which is preliminary data.</text>
</comment>
<accession>A0A1T4LCW2</accession>
<sequence length="362" mass="40293">MNSQTNTIKLDLEPNDAQRLANLCGLHDEHLRLIERRLGISIRNRSNQFQLSGEPIRIKAAAHVLEALYQDAAKAELGPENVHLYLQASGVEAIEQQMQRPEGAADQEIILRTPKGSIKPRGPNQQLYVRSVITNDINFGVGPAGTGKTYLAVACAVEALSNDEVRRILLVRPAVEAGEKLGFLPGDLSQKVDPYLRPLYDALYEMLGFEQVAKLIERNVIEVAPLAYMRGRTLNNAFIILDESQNTTREQMKMFLTRIGFGSTAVITGDVTQIDLPKGQKSGLVHVLDVLDGVEGISVTRFDSKDVVRHPMVQRIVEAYDKHEAEVAVKEQAERKAREAQRLKMEQESLNLAALSNVQDKR</sequence>
<dbReference type="FunFam" id="3.40.50.300:FF:000013">
    <property type="entry name" value="PhoH family ATPase"/>
    <property type="match status" value="1"/>
</dbReference>
<dbReference type="Gene3D" id="3.40.50.300">
    <property type="entry name" value="P-loop containing nucleotide triphosphate hydrolases"/>
    <property type="match status" value="1"/>
</dbReference>
<dbReference type="AlphaFoldDB" id="A0A1T4LCW2"/>
<evidence type="ECO:0000256" key="1">
    <source>
        <dbReference type="ARBA" id="ARBA00004496"/>
    </source>
</evidence>
<dbReference type="OrthoDB" id="9805148at2"/>
<keyword evidence="4" id="KW-0547">Nucleotide-binding</keyword>
<dbReference type="InterPro" id="IPR051451">
    <property type="entry name" value="PhoH2-like"/>
</dbReference>
<comment type="similarity">
    <text evidence="2">Belongs to the PhoH family.</text>
</comment>
<evidence type="ECO:0000256" key="5">
    <source>
        <dbReference type="ARBA" id="ARBA00022840"/>
    </source>
</evidence>
<dbReference type="InterPro" id="IPR027417">
    <property type="entry name" value="P-loop_NTPase"/>
</dbReference>
<protein>
    <recommendedName>
        <fullName evidence="6">PhoH-like protein</fullName>
    </recommendedName>
</protein>
<dbReference type="Pfam" id="PF02562">
    <property type="entry name" value="PhoH"/>
    <property type="match status" value="1"/>
</dbReference>
<gene>
    <name evidence="9" type="ORF">BTE48_02110</name>
</gene>
<evidence type="ECO:0000313" key="9">
    <source>
        <dbReference type="EMBL" id="OPX56704.1"/>
    </source>
</evidence>
<dbReference type="GO" id="GO:0005829">
    <property type="term" value="C:cytosol"/>
    <property type="evidence" value="ECO:0007669"/>
    <property type="project" value="TreeGrafter"/>
</dbReference>
<dbReference type="Proteomes" id="UP000191418">
    <property type="component" value="Unassembled WGS sequence"/>
</dbReference>
<evidence type="ECO:0000256" key="7">
    <source>
        <dbReference type="SAM" id="Coils"/>
    </source>
</evidence>
<evidence type="ECO:0000256" key="3">
    <source>
        <dbReference type="ARBA" id="ARBA00022490"/>
    </source>
</evidence>
<dbReference type="InterPro" id="IPR003714">
    <property type="entry name" value="PhoH"/>
</dbReference>
<keyword evidence="7" id="KW-0175">Coiled coil</keyword>
<dbReference type="RefSeq" id="WP_078744034.1">
    <property type="nucleotide sequence ID" value="NZ_FUXG01000002.1"/>
</dbReference>
<evidence type="ECO:0000256" key="6">
    <source>
        <dbReference type="ARBA" id="ARBA00039970"/>
    </source>
</evidence>
<feature type="domain" description="PhoH-like protein" evidence="8">
    <location>
        <begin position="118"/>
        <end position="321"/>
    </location>
</feature>
<dbReference type="EMBL" id="MTSM01000002">
    <property type="protein sequence ID" value="OPX56704.1"/>
    <property type="molecule type" value="Genomic_DNA"/>
</dbReference>